<organism evidence="5 6">
    <name type="scientific">Ensete ventricosum</name>
    <name type="common">Abyssinian banana</name>
    <name type="synonym">Musa ensete</name>
    <dbReference type="NCBI Taxonomy" id="4639"/>
    <lineage>
        <taxon>Eukaryota</taxon>
        <taxon>Viridiplantae</taxon>
        <taxon>Streptophyta</taxon>
        <taxon>Embryophyta</taxon>
        <taxon>Tracheophyta</taxon>
        <taxon>Spermatophyta</taxon>
        <taxon>Magnoliopsida</taxon>
        <taxon>Liliopsida</taxon>
        <taxon>Zingiberales</taxon>
        <taxon>Musaceae</taxon>
        <taxon>Ensete</taxon>
    </lineage>
</organism>
<dbReference type="InterPro" id="IPR044974">
    <property type="entry name" value="Disease_R_plants"/>
</dbReference>
<dbReference type="Gene3D" id="1.10.10.10">
    <property type="entry name" value="Winged helix-like DNA-binding domain superfamily/Winged helix DNA-binding domain"/>
    <property type="match status" value="1"/>
</dbReference>
<dbReference type="InterPro" id="IPR032675">
    <property type="entry name" value="LRR_dom_sf"/>
</dbReference>
<evidence type="ECO:0000259" key="3">
    <source>
        <dbReference type="Pfam" id="PF23559"/>
    </source>
</evidence>
<comment type="caution">
    <text evidence="5">The sequence shown here is derived from an EMBL/GenBank/DDBJ whole genome shotgun (WGS) entry which is preliminary data.</text>
</comment>
<protein>
    <recommendedName>
        <fullName evidence="7">NB-ARC domain-containing protein</fullName>
    </recommendedName>
</protein>
<dbReference type="EMBL" id="JAQQAF010000007">
    <property type="protein sequence ID" value="KAJ8471997.1"/>
    <property type="molecule type" value="Genomic_DNA"/>
</dbReference>
<evidence type="ECO:0000313" key="5">
    <source>
        <dbReference type="EMBL" id="KAJ8471997.1"/>
    </source>
</evidence>
<feature type="domain" description="Disease resistance protein winged helix" evidence="3">
    <location>
        <begin position="115"/>
        <end position="185"/>
    </location>
</feature>
<dbReference type="GO" id="GO:0042742">
    <property type="term" value="P:defense response to bacterium"/>
    <property type="evidence" value="ECO:0007669"/>
    <property type="project" value="UniProtKB-ARBA"/>
</dbReference>
<dbReference type="SUPFAM" id="SSF52540">
    <property type="entry name" value="P-loop containing nucleoside triphosphate hydrolases"/>
    <property type="match status" value="1"/>
</dbReference>
<dbReference type="AlphaFoldDB" id="A0AAV8QAF9"/>
<evidence type="ECO:0000259" key="4">
    <source>
        <dbReference type="Pfam" id="PF23598"/>
    </source>
</evidence>
<dbReference type="PANTHER" id="PTHR23155">
    <property type="entry name" value="DISEASE RESISTANCE PROTEIN RP"/>
    <property type="match status" value="1"/>
</dbReference>
<dbReference type="InterPro" id="IPR042197">
    <property type="entry name" value="Apaf_helical"/>
</dbReference>
<evidence type="ECO:0000256" key="1">
    <source>
        <dbReference type="ARBA" id="ARBA00022737"/>
    </source>
</evidence>
<sequence length="785" mass="90227">MPPYYLGALDDYFCRLLFDRYAFADEAPGFPNTRTTLEGIGRQIVRKCNGLPLAAKTLGSLLRFEDDEEKWQDVLESELWELFDGGGRNEIFAALRLSYYIMPTHLKQCFVYCSLFPKGYIFEKDHIVRLWMAQGYIQPSRRSRLEDVGGSYFDELLQRQFFQISQLSDAKDENYVMHDVIHDLAKSIAGEDFIMTEDHELSDISDDVLHATLIPNSNDKTVHNIRTARDIEPKRLRTIVVHKSIQWFPSNRRMLTQTQNIICIEMPNDIFQNLRFLRTLDLSFTTIEELPDSIGSLIHLRYIGLRSTNLRHLPQSLCQLYNLQTLDLKRCEFFSDLPRGIGNLVNLRHLILPIMEDLHVCIPPGIRKMTNLQTLPIFYVKPDRFHCGIEELKELVNLRSLHVVGPYKMDEGWGPWLKNMKNLQKLRLRWFSYDCGPCGYSDSTNLENGDKMQHCELGMKQDDSLRRIVAENLETACLVENRRRMSLMELVVEGYNGPRLPRWLGDPSFAELVTIRLELFCNDECILLPSLGQLVSLRHLSIGGMQMLQRVDREFWGGDMVVGKGFQALETLEFTEMPEWEEWRGEDGDFPHLRELTIGVCPKLCMFDCGELTSTPICPSLSSLLLWGECNLEIWFPSLNLSKLHHLVVSSTQGLRTLRVRQNVPALRTLTVDNCPNLLEATGLHHLASLVTLQISNCPLLESTGLHHLVSLASLQISNCPQFYIKEKLPSHVQVLLFPSEQRHQSPPGNDRVYPALVYCLQTFTLQTYLNSSQAKSSKQMSNQG</sequence>
<accession>A0AAV8QAF9</accession>
<dbReference type="Pfam" id="PF23559">
    <property type="entry name" value="WHD_DRP"/>
    <property type="match status" value="1"/>
</dbReference>
<dbReference type="GO" id="GO:0002758">
    <property type="term" value="P:innate immune response-activating signaling pathway"/>
    <property type="evidence" value="ECO:0007669"/>
    <property type="project" value="UniProtKB-ARBA"/>
</dbReference>
<keyword evidence="1" id="KW-0677">Repeat</keyword>
<dbReference type="Gene3D" id="1.10.8.430">
    <property type="entry name" value="Helical domain of apoptotic protease-activating factors"/>
    <property type="match status" value="1"/>
</dbReference>
<dbReference type="InterPro" id="IPR058922">
    <property type="entry name" value="WHD_DRP"/>
</dbReference>
<dbReference type="InterPro" id="IPR055414">
    <property type="entry name" value="LRR_R13L4/SHOC2-like"/>
</dbReference>
<gene>
    <name evidence="5" type="ORF">OPV22_026340</name>
</gene>
<dbReference type="FunFam" id="1.10.10.10:FF:000322">
    <property type="entry name" value="Probable disease resistance protein At1g63360"/>
    <property type="match status" value="1"/>
</dbReference>
<dbReference type="Pfam" id="PF23598">
    <property type="entry name" value="LRR_14"/>
    <property type="match status" value="1"/>
</dbReference>
<dbReference type="PANTHER" id="PTHR23155:SF1226">
    <property type="entry name" value="OS05G0492600 PROTEIN"/>
    <property type="match status" value="1"/>
</dbReference>
<dbReference type="SUPFAM" id="SSF52058">
    <property type="entry name" value="L domain-like"/>
    <property type="match status" value="1"/>
</dbReference>
<keyword evidence="2" id="KW-0611">Plant defense</keyword>
<proteinExistence type="predicted"/>
<evidence type="ECO:0000256" key="2">
    <source>
        <dbReference type="ARBA" id="ARBA00022821"/>
    </source>
</evidence>
<evidence type="ECO:0008006" key="7">
    <source>
        <dbReference type="Google" id="ProtNLM"/>
    </source>
</evidence>
<reference evidence="5 6" key="1">
    <citation type="submission" date="2022-12" db="EMBL/GenBank/DDBJ databases">
        <title>Chromosome-scale assembly of the Ensete ventricosum genome.</title>
        <authorList>
            <person name="Dussert Y."/>
            <person name="Stocks J."/>
            <person name="Wendawek A."/>
            <person name="Woldeyes F."/>
            <person name="Nichols R.A."/>
            <person name="Borrell J.S."/>
        </authorList>
    </citation>
    <scope>NUCLEOTIDE SEQUENCE [LARGE SCALE GENOMIC DNA]</scope>
    <source>
        <strain evidence="6">cv. Maze</strain>
        <tissue evidence="5">Seeds</tissue>
    </source>
</reference>
<dbReference type="GO" id="GO:0009626">
    <property type="term" value="P:plant-type hypersensitive response"/>
    <property type="evidence" value="ECO:0007669"/>
    <property type="project" value="UniProtKB-ARBA"/>
</dbReference>
<keyword evidence="6" id="KW-1185">Reference proteome</keyword>
<dbReference type="InterPro" id="IPR027417">
    <property type="entry name" value="P-loop_NTPase"/>
</dbReference>
<evidence type="ECO:0000313" key="6">
    <source>
        <dbReference type="Proteomes" id="UP001222027"/>
    </source>
</evidence>
<dbReference type="Gene3D" id="3.80.10.10">
    <property type="entry name" value="Ribonuclease Inhibitor"/>
    <property type="match status" value="3"/>
</dbReference>
<dbReference type="GO" id="GO:0043531">
    <property type="term" value="F:ADP binding"/>
    <property type="evidence" value="ECO:0007669"/>
    <property type="project" value="InterPro"/>
</dbReference>
<feature type="domain" description="Disease resistance R13L4/SHOC-2-like LRR" evidence="4">
    <location>
        <begin position="293"/>
        <end position="601"/>
    </location>
</feature>
<dbReference type="Proteomes" id="UP001222027">
    <property type="component" value="Unassembled WGS sequence"/>
</dbReference>
<name>A0AAV8QAF9_ENSVE</name>
<dbReference type="InterPro" id="IPR036388">
    <property type="entry name" value="WH-like_DNA-bd_sf"/>
</dbReference>
<dbReference type="PRINTS" id="PR00364">
    <property type="entry name" value="DISEASERSIST"/>
</dbReference>